<name>A0A2P7YFS5_9PEZI</name>
<evidence type="ECO:0000256" key="1">
    <source>
        <dbReference type="SAM" id="MobiDB-lite"/>
    </source>
</evidence>
<dbReference type="OrthoDB" id="5356476at2759"/>
<dbReference type="Proteomes" id="UP000243723">
    <property type="component" value="Unassembled WGS sequence"/>
</dbReference>
<gene>
    <name evidence="2" type="ORF">B9Z65_1401</name>
</gene>
<keyword evidence="3" id="KW-1185">Reference proteome</keyword>
<feature type="region of interest" description="Disordered" evidence="1">
    <location>
        <begin position="432"/>
        <end position="458"/>
    </location>
</feature>
<feature type="region of interest" description="Disordered" evidence="1">
    <location>
        <begin position="164"/>
        <end position="195"/>
    </location>
</feature>
<dbReference type="EMBL" id="NHZQ01000445">
    <property type="protein sequence ID" value="PSK34818.1"/>
    <property type="molecule type" value="Genomic_DNA"/>
</dbReference>
<feature type="compositionally biased region" description="Basic and acidic residues" evidence="1">
    <location>
        <begin position="178"/>
        <end position="195"/>
    </location>
</feature>
<evidence type="ECO:0000313" key="3">
    <source>
        <dbReference type="Proteomes" id="UP000243723"/>
    </source>
</evidence>
<comment type="caution">
    <text evidence="2">The sequence shown here is derived from an EMBL/GenBank/DDBJ whole genome shotgun (WGS) entry which is preliminary data.</text>
</comment>
<reference evidence="2 3" key="1">
    <citation type="submission" date="2017-05" db="EMBL/GenBank/DDBJ databases">
        <title>Draft genome sequence of Elsinoe australis.</title>
        <authorList>
            <person name="Cheng Q."/>
        </authorList>
    </citation>
    <scope>NUCLEOTIDE SEQUENCE [LARGE SCALE GENOMIC DNA]</scope>
    <source>
        <strain evidence="2 3">NL1</strain>
    </source>
</reference>
<dbReference type="AlphaFoldDB" id="A0A2P7YFS5"/>
<organism evidence="2 3">
    <name type="scientific">Elsinoe australis</name>
    <dbReference type="NCBI Taxonomy" id="40998"/>
    <lineage>
        <taxon>Eukaryota</taxon>
        <taxon>Fungi</taxon>
        <taxon>Dikarya</taxon>
        <taxon>Ascomycota</taxon>
        <taxon>Pezizomycotina</taxon>
        <taxon>Dothideomycetes</taxon>
        <taxon>Dothideomycetidae</taxon>
        <taxon>Myriangiales</taxon>
        <taxon>Elsinoaceae</taxon>
        <taxon>Elsinoe</taxon>
    </lineage>
</organism>
<evidence type="ECO:0000313" key="2">
    <source>
        <dbReference type="EMBL" id="PSK34818.1"/>
    </source>
</evidence>
<sequence>MASIQDGQPQEVDPTQATAAQIPLQSFTIPPFPPEAKHLRALTLTSDIKIDEYQSLLEKPFSIPSGDNTTTIAQTAPLIEALTLELFSLGYPAGFLSVLANDVAPKTKTLTIYSQLLAGITDASADDAVRFFERLTELRAVHLLDVFTRPGFWSRIATHLRSTKDNALASSPTTSSDQAEKEKEKVDEHQSSPAKDRKGLLALELNYTTQHSDPSFLSKVHSHELPLLISPSLISLSFNIAEADLTNDPEDPSNAALQPKADETDEEKKARLELEAGRDGVMTFNKSNGAGLIKALTEEGFAPRELRLLNVTLYTLGLGDVGRVFERHRGLLVVGVTVEVEEAAKTRKEVLRWLRDHGKGVEQMEVVVSPSLGFYMQINRIPSTALQDAFPTVDDLKKLEEDGCKLQSFKATVLRSKHLQKLEWEKKEGKWIGGFTPGSAQKEEEEKRRKQETMPVAQ</sequence>
<protein>
    <submittedName>
        <fullName evidence="2">Uncharacterized protein</fullName>
    </submittedName>
</protein>
<feature type="compositionally biased region" description="Basic and acidic residues" evidence="1">
    <location>
        <begin position="441"/>
        <end position="452"/>
    </location>
</feature>
<feature type="compositionally biased region" description="Polar residues" evidence="1">
    <location>
        <begin position="168"/>
        <end position="177"/>
    </location>
</feature>
<feature type="region of interest" description="Disordered" evidence="1">
    <location>
        <begin position="245"/>
        <end position="268"/>
    </location>
</feature>
<proteinExistence type="predicted"/>
<dbReference type="STRING" id="40998.A0A2P7YFS5"/>
<accession>A0A2P7YFS5</accession>